<proteinExistence type="predicted"/>
<dbReference type="Proteomes" id="UP001177003">
    <property type="component" value="Chromosome 8"/>
</dbReference>
<evidence type="ECO:0000313" key="1">
    <source>
        <dbReference type="EMBL" id="CAI9298177.1"/>
    </source>
</evidence>
<organism evidence="1 2">
    <name type="scientific">Lactuca saligna</name>
    <name type="common">Willowleaf lettuce</name>
    <dbReference type="NCBI Taxonomy" id="75948"/>
    <lineage>
        <taxon>Eukaryota</taxon>
        <taxon>Viridiplantae</taxon>
        <taxon>Streptophyta</taxon>
        <taxon>Embryophyta</taxon>
        <taxon>Tracheophyta</taxon>
        <taxon>Spermatophyta</taxon>
        <taxon>Magnoliopsida</taxon>
        <taxon>eudicotyledons</taxon>
        <taxon>Gunneridae</taxon>
        <taxon>Pentapetalae</taxon>
        <taxon>asterids</taxon>
        <taxon>campanulids</taxon>
        <taxon>Asterales</taxon>
        <taxon>Asteraceae</taxon>
        <taxon>Cichorioideae</taxon>
        <taxon>Cichorieae</taxon>
        <taxon>Lactucinae</taxon>
        <taxon>Lactuca</taxon>
    </lineage>
</organism>
<evidence type="ECO:0000313" key="2">
    <source>
        <dbReference type="Proteomes" id="UP001177003"/>
    </source>
</evidence>
<sequence>MNSLASQSSARMAGDLHYAATQTSALMVAATDRVCCANVNEKQLKTLQGVMTSIREELYDSEADHRVLSEQNCFVAYEKSSLEDHFPTLEDQTECQSQLARAGVDGVVARGGLQWMLEKGVVHVIDKVIDSVEFSNGIQGVREACEALRFEKGKQLGGCSTIAGEPEVLDPSRVTRRAEDMDTTLSFFAETNFVGLFRLGKLDYDGFHQFCCTRRASAVDPPPSDNIRFDTTGFLVSFLIGCHIHYLAWLPLPLPIHHSC</sequence>
<name>A0AA35ZUZ9_LACSI</name>
<protein>
    <submittedName>
        <fullName evidence="1">Uncharacterized protein</fullName>
    </submittedName>
</protein>
<dbReference type="AlphaFoldDB" id="A0AA35ZUZ9"/>
<keyword evidence="2" id="KW-1185">Reference proteome</keyword>
<accession>A0AA35ZUZ9</accession>
<dbReference type="EMBL" id="OX465084">
    <property type="protein sequence ID" value="CAI9298177.1"/>
    <property type="molecule type" value="Genomic_DNA"/>
</dbReference>
<gene>
    <name evidence="1" type="ORF">LSALG_LOCUS36954</name>
</gene>
<reference evidence="1" key="1">
    <citation type="submission" date="2023-04" db="EMBL/GenBank/DDBJ databases">
        <authorList>
            <person name="Vijverberg K."/>
            <person name="Xiong W."/>
            <person name="Schranz E."/>
        </authorList>
    </citation>
    <scope>NUCLEOTIDE SEQUENCE</scope>
</reference>